<protein>
    <recommendedName>
        <fullName evidence="3">Flagellar assembly protein T N-terminal domain-containing protein</fullName>
    </recommendedName>
</protein>
<sequence length="415" mass="45394">MSKTSSMVTAIFGTVLTVAANLVIADESLPGDNCFEVTGVASMQGVSEGFAKKMAIRDALKSASMRQGLQVRSQTTMNQMQITNDRARFETSSKVENFTVLQAGIESSEDIYGQPKPKPLNYEVHLLVCMGEAAKGCGTGGKSYQARLLVAPLAVEDVASVSDIRGVVQGYSLALMDELRAQGYRNLELSQSSSELIPNRAVTPNLDRNLLNNLYERSGAQYALLSVLRSASTDNASSETWNRVKRFYNVNVEPNQRFLKLDTYLVDLLQARIERHFEQGVELNGEVLVGRQHPFGSAAFWQTLTGKGFLSLLETSSQDAEKSLKCKPFQASIAEIRGKEYFIYLNQASGIEVGDELAVYHKVDRPVNYAGKDLGSDLQPGAFLKVTRVLNDLAIAEVSESGGIVISIGDRVTPW</sequence>
<reference evidence="1 2" key="1">
    <citation type="submission" date="2020-06" db="EMBL/GenBank/DDBJ databases">
        <authorList>
            <person name="Scott K."/>
        </authorList>
    </citation>
    <scope>NUCLEOTIDE SEQUENCE [LARGE SCALE GENOMIC DNA]</scope>
    <source>
        <strain evidence="1 2">HH1</strain>
    </source>
</reference>
<dbReference type="Gene3D" id="3.40.50.10610">
    <property type="entry name" value="ABC-type transport auxiliary lipoprotein component"/>
    <property type="match status" value="1"/>
</dbReference>
<comment type="caution">
    <text evidence="1">The sequence shown here is derived from an EMBL/GenBank/DDBJ whole genome shotgun (WGS) entry which is preliminary data.</text>
</comment>
<reference evidence="1 2" key="2">
    <citation type="submission" date="2020-11" db="EMBL/GenBank/DDBJ databases">
        <title>Sulfur oxidizing isolate from Hospital Hole Sinkhole.</title>
        <authorList>
            <person name="Scott K.M."/>
        </authorList>
    </citation>
    <scope>NUCLEOTIDE SEQUENCE [LARGE SCALE GENOMIC DNA]</scope>
    <source>
        <strain evidence="1 2">HH1</strain>
    </source>
</reference>
<organism evidence="1 2">
    <name type="scientific">Thiomicrorhabdus heinhorstiae</name>
    <dbReference type="NCBI Taxonomy" id="2748010"/>
    <lineage>
        <taxon>Bacteria</taxon>
        <taxon>Pseudomonadati</taxon>
        <taxon>Pseudomonadota</taxon>
        <taxon>Gammaproteobacteria</taxon>
        <taxon>Thiotrichales</taxon>
        <taxon>Piscirickettsiaceae</taxon>
        <taxon>Thiomicrorhabdus</taxon>
    </lineage>
</organism>
<dbReference type="Gene3D" id="3.30.1660.40">
    <property type="entry name" value="FlgT, N-terminal domain"/>
    <property type="match status" value="1"/>
</dbReference>
<evidence type="ECO:0000313" key="2">
    <source>
        <dbReference type="Proteomes" id="UP001193680"/>
    </source>
</evidence>
<dbReference type="InterPro" id="IPR038180">
    <property type="entry name" value="FlgT_N_sf"/>
</dbReference>
<evidence type="ECO:0000313" key="1">
    <source>
        <dbReference type="EMBL" id="MBF6058686.1"/>
    </source>
</evidence>
<dbReference type="Proteomes" id="UP001193680">
    <property type="component" value="Unassembled WGS sequence"/>
</dbReference>
<accession>A0ABS0C0S6</accession>
<dbReference type="EMBL" id="JACBGI020000024">
    <property type="protein sequence ID" value="MBF6058686.1"/>
    <property type="molecule type" value="Genomic_DNA"/>
</dbReference>
<dbReference type="RefSeq" id="WP_185978833.1">
    <property type="nucleotide sequence ID" value="NZ_JACBGI020000024.1"/>
</dbReference>
<keyword evidence="2" id="KW-1185">Reference proteome</keyword>
<name>A0ABS0C0S6_9GAMM</name>
<proteinExistence type="predicted"/>
<gene>
    <name evidence="1" type="ORF">H8792_010075</name>
</gene>
<evidence type="ECO:0008006" key="3">
    <source>
        <dbReference type="Google" id="ProtNLM"/>
    </source>
</evidence>